<organism evidence="2 3">
    <name type="scientific">Halorubrum tibetense</name>
    <dbReference type="NCBI Taxonomy" id="175631"/>
    <lineage>
        <taxon>Archaea</taxon>
        <taxon>Methanobacteriati</taxon>
        <taxon>Methanobacteriota</taxon>
        <taxon>Stenosarchaea group</taxon>
        <taxon>Halobacteria</taxon>
        <taxon>Halobacteriales</taxon>
        <taxon>Haloferacaceae</taxon>
        <taxon>Halorubrum</taxon>
    </lineage>
</organism>
<dbReference type="AlphaFoldDB" id="A0ABD5S8J4"/>
<evidence type="ECO:0000313" key="2">
    <source>
        <dbReference type="EMBL" id="MFC6752745.1"/>
    </source>
</evidence>
<dbReference type="SUPFAM" id="SSF46785">
    <property type="entry name" value="Winged helix' DNA-binding domain"/>
    <property type="match status" value="1"/>
</dbReference>
<dbReference type="InterPro" id="IPR001845">
    <property type="entry name" value="HTH_ArsR_DNA-bd_dom"/>
</dbReference>
<comment type="caution">
    <text evidence="2">The sequence shown here is derived from an EMBL/GenBank/DDBJ whole genome shotgun (WGS) entry which is preliminary data.</text>
</comment>
<dbReference type="RefSeq" id="WP_379779726.1">
    <property type="nucleotide sequence ID" value="NZ_JBHSWW010000038.1"/>
</dbReference>
<feature type="domain" description="HTH arsR-type" evidence="1">
    <location>
        <begin position="10"/>
        <end position="90"/>
    </location>
</feature>
<sequence>MQGDDADVHVITSVLSDERARRILAETHAEARSATELSDCCGVSEQTVYRRLDTLSECGLVTERVEMEPDGHHYHVYRSTFDRVLIEFSDGEFEATVARRGRMADRFTEFVNEVREE</sequence>
<protein>
    <submittedName>
        <fullName evidence="2">ArsR/SmtB family transcription factor</fullName>
    </submittedName>
</protein>
<accession>A0ABD5S8J4</accession>
<dbReference type="EMBL" id="JBHSWW010000038">
    <property type="protein sequence ID" value="MFC6752745.1"/>
    <property type="molecule type" value="Genomic_DNA"/>
</dbReference>
<evidence type="ECO:0000259" key="1">
    <source>
        <dbReference type="SMART" id="SM00418"/>
    </source>
</evidence>
<gene>
    <name evidence="2" type="ORF">ACFQEU_04595</name>
</gene>
<evidence type="ECO:0000313" key="3">
    <source>
        <dbReference type="Proteomes" id="UP001596442"/>
    </source>
</evidence>
<name>A0ABD5S8J4_9EURY</name>
<reference evidence="2 3" key="1">
    <citation type="journal article" date="2019" name="Int. J. Syst. Evol. Microbiol.">
        <title>The Global Catalogue of Microorganisms (GCM) 10K type strain sequencing project: providing services to taxonomists for standard genome sequencing and annotation.</title>
        <authorList>
            <consortium name="The Broad Institute Genomics Platform"/>
            <consortium name="The Broad Institute Genome Sequencing Center for Infectious Disease"/>
            <person name="Wu L."/>
            <person name="Ma J."/>
        </authorList>
    </citation>
    <scope>NUCLEOTIDE SEQUENCE [LARGE SCALE GENOMIC DNA]</scope>
    <source>
        <strain evidence="2 3">CGMCC 1.3239</strain>
    </source>
</reference>
<dbReference type="InterPro" id="IPR011991">
    <property type="entry name" value="ArsR-like_HTH"/>
</dbReference>
<dbReference type="CDD" id="cd00090">
    <property type="entry name" value="HTH_ARSR"/>
    <property type="match status" value="1"/>
</dbReference>
<dbReference type="Proteomes" id="UP001596442">
    <property type="component" value="Unassembled WGS sequence"/>
</dbReference>
<keyword evidence="3" id="KW-1185">Reference proteome</keyword>
<dbReference type="Pfam" id="PF12840">
    <property type="entry name" value="HTH_20"/>
    <property type="match status" value="1"/>
</dbReference>
<dbReference type="Gene3D" id="1.10.10.10">
    <property type="entry name" value="Winged helix-like DNA-binding domain superfamily/Winged helix DNA-binding domain"/>
    <property type="match status" value="1"/>
</dbReference>
<dbReference type="InterPro" id="IPR036390">
    <property type="entry name" value="WH_DNA-bd_sf"/>
</dbReference>
<dbReference type="SMART" id="SM00418">
    <property type="entry name" value="HTH_ARSR"/>
    <property type="match status" value="1"/>
</dbReference>
<proteinExistence type="predicted"/>
<dbReference type="InterPro" id="IPR036388">
    <property type="entry name" value="WH-like_DNA-bd_sf"/>
</dbReference>